<dbReference type="EMBL" id="JAATIS010004524">
    <property type="protein sequence ID" value="KAG2461630.1"/>
    <property type="molecule type" value="Genomic_DNA"/>
</dbReference>
<dbReference type="PANTHER" id="PTHR47027:SF20">
    <property type="entry name" value="REVERSE TRANSCRIPTASE-LIKE PROTEIN WITH RNA-DIRECTED DNA POLYMERASE DOMAIN"/>
    <property type="match status" value="1"/>
</dbReference>
<reference evidence="1 2" key="1">
    <citation type="journal article" date="2021" name="Cell">
        <title>Tracing the genetic footprints of vertebrate landing in non-teleost ray-finned fishes.</title>
        <authorList>
            <person name="Bi X."/>
            <person name="Wang K."/>
            <person name="Yang L."/>
            <person name="Pan H."/>
            <person name="Jiang H."/>
            <person name="Wei Q."/>
            <person name="Fang M."/>
            <person name="Yu H."/>
            <person name="Zhu C."/>
            <person name="Cai Y."/>
            <person name="He Y."/>
            <person name="Gan X."/>
            <person name="Zeng H."/>
            <person name="Yu D."/>
            <person name="Zhu Y."/>
            <person name="Jiang H."/>
            <person name="Qiu Q."/>
            <person name="Yang H."/>
            <person name="Zhang Y.E."/>
            <person name="Wang W."/>
            <person name="Zhu M."/>
            <person name="He S."/>
            <person name="Zhang G."/>
        </authorList>
    </citation>
    <scope>NUCLEOTIDE SEQUENCE [LARGE SCALE GENOMIC DNA]</scope>
    <source>
        <strain evidence="1">Bchr_013</strain>
    </source>
</reference>
<dbReference type="AlphaFoldDB" id="A0A8X7X480"/>
<protein>
    <submittedName>
        <fullName evidence="1">YSM6 protein</fullName>
    </submittedName>
</protein>
<evidence type="ECO:0000313" key="1">
    <source>
        <dbReference type="EMBL" id="KAG2461630.1"/>
    </source>
</evidence>
<feature type="non-terminal residue" evidence="1">
    <location>
        <position position="1"/>
    </location>
</feature>
<organism evidence="1 2">
    <name type="scientific">Polypterus senegalus</name>
    <name type="common">Senegal bichir</name>
    <dbReference type="NCBI Taxonomy" id="55291"/>
    <lineage>
        <taxon>Eukaryota</taxon>
        <taxon>Metazoa</taxon>
        <taxon>Chordata</taxon>
        <taxon>Craniata</taxon>
        <taxon>Vertebrata</taxon>
        <taxon>Euteleostomi</taxon>
        <taxon>Actinopterygii</taxon>
        <taxon>Polypteriformes</taxon>
        <taxon>Polypteridae</taxon>
        <taxon>Polypterus</taxon>
    </lineage>
</organism>
<dbReference type="Proteomes" id="UP000886611">
    <property type="component" value="Unassembled WGS sequence"/>
</dbReference>
<gene>
    <name evidence="1" type="primary">F52c9.6_1</name>
    <name evidence="1" type="ORF">GTO96_0008126</name>
</gene>
<sequence length="211" mass="24019">MDWVLGKVMGSSGCGASVGEERITDLDFADDAVIFAESMEALIGALERLSEESECLGLRVSWIKTKILTSNDVLGTAISSVSVCLESVDLVERFTYLGSDIHVSGDSLYKVSRRIGKAWGVMRLLERGVWSSRYLCKRTKDQVFRPLVLPVLLYGYETWILSSDLRRRLDSFGTVSLRRILGYHWFDFVLNERLLVESRMRHITCIVRERQ</sequence>
<accession>A0A8X7X480</accession>
<proteinExistence type="predicted"/>
<feature type="non-terminal residue" evidence="1">
    <location>
        <position position="211"/>
    </location>
</feature>
<name>A0A8X7X480_POLSE</name>
<dbReference type="PANTHER" id="PTHR47027">
    <property type="entry name" value="REVERSE TRANSCRIPTASE DOMAIN-CONTAINING PROTEIN"/>
    <property type="match status" value="1"/>
</dbReference>
<comment type="caution">
    <text evidence="1">The sequence shown here is derived from an EMBL/GenBank/DDBJ whole genome shotgun (WGS) entry which is preliminary data.</text>
</comment>
<evidence type="ECO:0000313" key="2">
    <source>
        <dbReference type="Proteomes" id="UP000886611"/>
    </source>
</evidence>
<keyword evidence="2" id="KW-1185">Reference proteome</keyword>